<keyword evidence="4 7" id="KW-1133">Transmembrane helix</keyword>
<dbReference type="Proteomes" id="UP001193081">
    <property type="component" value="Unassembled WGS sequence"/>
</dbReference>
<sequence>MTAHDSAGEPSAVRTHEAAALDAAIDDLLAGGISWRETAHFAFETLRTNPVRTLLTALGVLIGVAAVIALLAIGRGSQESITSSITANGANLITLRPGASTSGGVRGAVGESDSLTMNDAEALADPLRAPNIALVSPEYAGSAQLVTGSNNANARVTGATPVYAEVHNTTVEEGGFLSEAQNRSAENVVILGATIATTLFPDGGAVGEQVRLNGQNFTVIGVLKSSGGTGFGSVDDGVIVPLTTAQRKLFGARAIGGSWSVSTIVVQATSAETVDAAAEEVATILREDHSLPADGSGDTFSAINQQTILETVTQTTQLLTLFLGAIAAISLLVGGIGIMNIMLVSVRERTREIGLRKALGAKEGDILLQFLFESLALSGVGGLAGLILGSAIALSVNLTGLVTVSLSWDVALLAFGFALAVGLFFGIAPARSAARLDPIVALRYE</sequence>
<evidence type="ECO:0000256" key="6">
    <source>
        <dbReference type="ARBA" id="ARBA00038076"/>
    </source>
</evidence>
<comment type="similarity">
    <text evidence="6">Belongs to the ABC-4 integral membrane protein family.</text>
</comment>
<feature type="transmembrane region" description="Helical" evidence="7">
    <location>
        <begin position="367"/>
        <end position="394"/>
    </location>
</feature>
<feature type="transmembrane region" description="Helical" evidence="7">
    <location>
        <begin position="406"/>
        <end position="428"/>
    </location>
</feature>
<dbReference type="PANTHER" id="PTHR30572:SF4">
    <property type="entry name" value="ABC TRANSPORTER PERMEASE YTRF"/>
    <property type="match status" value="1"/>
</dbReference>
<evidence type="ECO:0000256" key="3">
    <source>
        <dbReference type="ARBA" id="ARBA00022692"/>
    </source>
</evidence>
<protein>
    <submittedName>
        <fullName evidence="10">ABC transporter permease</fullName>
    </submittedName>
</protein>
<proteinExistence type="inferred from homology"/>
<dbReference type="InterPro" id="IPR003838">
    <property type="entry name" value="ABC3_permease_C"/>
</dbReference>
<evidence type="ECO:0000256" key="4">
    <source>
        <dbReference type="ARBA" id="ARBA00022989"/>
    </source>
</evidence>
<keyword evidence="5 7" id="KW-0472">Membrane</keyword>
<evidence type="ECO:0000256" key="5">
    <source>
        <dbReference type="ARBA" id="ARBA00023136"/>
    </source>
</evidence>
<feature type="domain" description="MacB-like periplasmic core" evidence="9">
    <location>
        <begin position="53"/>
        <end position="283"/>
    </location>
</feature>
<dbReference type="InterPro" id="IPR025857">
    <property type="entry name" value="MacB_PCD"/>
</dbReference>
<dbReference type="Pfam" id="PF12704">
    <property type="entry name" value="MacB_PCD"/>
    <property type="match status" value="1"/>
</dbReference>
<evidence type="ECO:0000313" key="10">
    <source>
        <dbReference type="EMBL" id="MBP1465218.1"/>
    </source>
</evidence>
<dbReference type="Pfam" id="PF02687">
    <property type="entry name" value="FtsX"/>
    <property type="match status" value="1"/>
</dbReference>
<evidence type="ECO:0000313" key="11">
    <source>
        <dbReference type="Proteomes" id="UP001193081"/>
    </source>
</evidence>
<evidence type="ECO:0000259" key="8">
    <source>
        <dbReference type="Pfam" id="PF02687"/>
    </source>
</evidence>
<keyword evidence="3 7" id="KW-0812">Transmembrane</keyword>
<dbReference type="InterPro" id="IPR050250">
    <property type="entry name" value="Macrolide_Exporter_MacB"/>
</dbReference>
<gene>
    <name evidence="10" type="ORF">EYB53_005815</name>
</gene>
<evidence type="ECO:0000256" key="2">
    <source>
        <dbReference type="ARBA" id="ARBA00022475"/>
    </source>
</evidence>
<organism evidence="10 11">
    <name type="scientific">Candidatus Chloroploca mongolica</name>
    <dbReference type="NCBI Taxonomy" id="2528176"/>
    <lineage>
        <taxon>Bacteria</taxon>
        <taxon>Bacillati</taxon>
        <taxon>Chloroflexota</taxon>
        <taxon>Chloroflexia</taxon>
        <taxon>Chloroflexales</taxon>
        <taxon>Chloroflexineae</taxon>
        <taxon>Oscillochloridaceae</taxon>
        <taxon>Candidatus Chloroploca</taxon>
    </lineage>
</organism>
<feature type="transmembrane region" description="Helical" evidence="7">
    <location>
        <begin position="318"/>
        <end position="346"/>
    </location>
</feature>
<dbReference type="RefSeq" id="WP_167857280.1">
    <property type="nucleotide sequence ID" value="NZ_SIJK02000007.1"/>
</dbReference>
<dbReference type="EMBL" id="SIJK02000007">
    <property type="protein sequence ID" value="MBP1465218.1"/>
    <property type="molecule type" value="Genomic_DNA"/>
</dbReference>
<feature type="transmembrane region" description="Helical" evidence="7">
    <location>
        <begin position="54"/>
        <end position="74"/>
    </location>
</feature>
<evidence type="ECO:0000256" key="1">
    <source>
        <dbReference type="ARBA" id="ARBA00004651"/>
    </source>
</evidence>
<feature type="domain" description="ABC3 transporter permease C-terminal" evidence="8">
    <location>
        <begin position="325"/>
        <end position="438"/>
    </location>
</feature>
<dbReference type="PANTHER" id="PTHR30572">
    <property type="entry name" value="MEMBRANE COMPONENT OF TRANSPORTER-RELATED"/>
    <property type="match status" value="1"/>
</dbReference>
<accession>A0ABS4D702</accession>
<comment type="subcellular location">
    <subcellularLocation>
        <location evidence="1">Cell membrane</location>
        <topology evidence="1">Multi-pass membrane protein</topology>
    </subcellularLocation>
</comment>
<reference evidence="10 11" key="1">
    <citation type="submission" date="2021-03" db="EMBL/GenBank/DDBJ databases">
        <authorList>
            <person name="Grouzdev D.S."/>
        </authorList>
    </citation>
    <scope>NUCLEOTIDE SEQUENCE [LARGE SCALE GENOMIC DNA]</scope>
    <source>
        <strain evidence="10 11">M50-1</strain>
    </source>
</reference>
<name>A0ABS4D702_9CHLR</name>
<comment type="caution">
    <text evidence="10">The sequence shown here is derived from an EMBL/GenBank/DDBJ whole genome shotgun (WGS) entry which is preliminary data.</text>
</comment>
<evidence type="ECO:0000259" key="9">
    <source>
        <dbReference type="Pfam" id="PF12704"/>
    </source>
</evidence>
<keyword evidence="11" id="KW-1185">Reference proteome</keyword>
<evidence type="ECO:0000256" key="7">
    <source>
        <dbReference type="SAM" id="Phobius"/>
    </source>
</evidence>
<keyword evidence="2" id="KW-1003">Cell membrane</keyword>